<name>A0A401GY76_9APHY</name>
<evidence type="ECO:0000313" key="2">
    <source>
        <dbReference type="Proteomes" id="UP000287166"/>
    </source>
</evidence>
<accession>A0A401GY76</accession>
<dbReference type="InParanoid" id="A0A401GY76"/>
<dbReference type="AlphaFoldDB" id="A0A401GY76"/>
<keyword evidence="2" id="KW-1185">Reference proteome</keyword>
<dbReference type="GeneID" id="38783671"/>
<dbReference type="Proteomes" id="UP000287166">
    <property type="component" value="Unassembled WGS sequence"/>
</dbReference>
<dbReference type="STRING" id="139825.A0A401GY76"/>
<evidence type="ECO:0000313" key="1">
    <source>
        <dbReference type="EMBL" id="GBE86754.1"/>
    </source>
</evidence>
<dbReference type="OrthoDB" id="2745177at2759"/>
<gene>
    <name evidence="1" type="ORF">SCP_0906350</name>
</gene>
<sequence>MVSHRSGSTTGNFLRGVVIPYALGYSPHLSHLPFSATGIDESLGTHTLASFLKRLVPGVLVAMVTRSDLKAELPQERHLQHVASNDLLPSIARGSMFYKPDFAAFKAAYAAATTTAEHQELVVSSVRRTGSIMEHAALCRLWSMTVDVDQRQDQRCRVLDFKDKLVDVGFGDDIPLLGLRYKKLFEHPLVHSKADPLTDREWKMIRPKIVQFMEGRRTLRLNWEKRMTYTVRLGNLDGALSVYSMNLSSSVPMPQAVDLSVFPEIRTITVLPLEITNIRPGTFAPELPTLVSRWRSDVEAQLEALASFHSKDTHNRRSSRLGPSFTELAQAVFRCTQCGHVQTWPSVLDHPCLRSVDKSWKKLVERYPLVDGDLPRMEGSIYESALLVHYRGLHPWSAGLLNFCGPAICNVIEACGKNPLYATATQMDALDLRLACVSCSRRGRMLVVMGWRAAVLHSIEDHGNSPPSEIVWQRVNVEIAAKVKTVESSSSSLACHDSNLRISCWTCFHCDYGKTAGEDATKAEVKKHLCKQHDIHLSGKDDLHQRLDMFPYAIAYPPVLLVSHRLRLQPPTLWEQEKMLRMKDTMSFCTLSNDYT</sequence>
<comment type="caution">
    <text evidence="1">The sequence shown here is derived from an EMBL/GenBank/DDBJ whole genome shotgun (WGS) entry which is preliminary data.</text>
</comment>
<protein>
    <submittedName>
        <fullName evidence="1">Uncharacterized protein</fullName>
    </submittedName>
</protein>
<organism evidence="1 2">
    <name type="scientific">Sparassis crispa</name>
    <dbReference type="NCBI Taxonomy" id="139825"/>
    <lineage>
        <taxon>Eukaryota</taxon>
        <taxon>Fungi</taxon>
        <taxon>Dikarya</taxon>
        <taxon>Basidiomycota</taxon>
        <taxon>Agaricomycotina</taxon>
        <taxon>Agaricomycetes</taxon>
        <taxon>Polyporales</taxon>
        <taxon>Sparassidaceae</taxon>
        <taxon>Sparassis</taxon>
    </lineage>
</organism>
<proteinExistence type="predicted"/>
<reference evidence="1 2" key="1">
    <citation type="journal article" date="2018" name="Sci. Rep.">
        <title>Genome sequence of the cauliflower mushroom Sparassis crispa (Hanabiratake) and its association with beneficial usage.</title>
        <authorList>
            <person name="Kiyama R."/>
            <person name="Furutani Y."/>
            <person name="Kawaguchi K."/>
            <person name="Nakanishi T."/>
        </authorList>
    </citation>
    <scope>NUCLEOTIDE SEQUENCE [LARGE SCALE GENOMIC DNA]</scope>
</reference>
<dbReference type="RefSeq" id="XP_027617667.1">
    <property type="nucleotide sequence ID" value="XM_027761866.1"/>
</dbReference>
<dbReference type="EMBL" id="BFAD01000009">
    <property type="protein sequence ID" value="GBE86754.1"/>
    <property type="molecule type" value="Genomic_DNA"/>
</dbReference>